<keyword evidence="2" id="KW-1185">Reference proteome</keyword>
<gene>
    <name evidence="1" type="ORF">LX99_01612</name>
</gene>
<evidence type="ECO:0000313" key="1">
    <source>
        <dbReference type="EMBL" id="PWK79156.1"/>
    </source>
</evidence>
<protein>
    <submittedName>
        <fullName evidence="1">Uncharacterized protein</fullName>
    </submittedName>
</protein>
<evidence type="ECO:0000313" key="2">
    <source>
        <dbReference type="Proteomes" id="UP000245678"/>
    </source>
</evidence>
<sequence>MVWRLHRQSRYKREAMLRTRYKRARDGWFGDCIASRVTNAKPCYALVQNEREITFNHVIARYEAIANYSGDLAPMRLLRTSMTF</sequence>
<dbReference type="EMBL" id="QGHA01000002">
    <property type="protein sequence ID" value="PWK79156.1"/>
    <property type="molecule type" value="Genomic_DNA"/>
</dbReference>
<accession>A0A316HF86</accession>
<dbReference type="AlphaFoldDB" id="A0A316HF86"/>
<comment type="caution">
    <text evidence="1">The sequence shown here is derived from an EMBL/GenBank/DDBJ whole genome shotgun (WGS) entry which is preliminary data.</text>
</comment>
<reference evidence="1 2" key="1">
    <citation type="submission" date="2018-05" db="EMBL/GenBank/DDBJ databases">
        <title>Genomic Encyclopedia of Archaeal and Bacterial Type Strains, Phase II (KMG-II): from individual species to whole genera.</title>
        <authorList>
            <person name="Goeker M."/>
        </authorList>
    </citation>
    <scope>NUCLEOTIDE SEQUENCE [LARGE SCALE GENOMIC DNA]</scope>
    <source>
        <strain evidence="1 2">DSM 19975</strain>
    </source>
</reference>
<proteinExistence type="predicted"/>
<organism evidence="1 2">
    <name type="scientific">Mucilaginibacter oryzae</name>
    <dbReference type="NCBI Taxonomy" id="468058"/>
    <lineage>
        <taxon>Bacteria</taxon>
        <taxon>Pseudomonadati</taxon>
        <taxon>Bacteroidota</taxon>
        <taxon>Sphingobacteriia</taxon>
        <taxon>Sphingobacteriales</taxon>
        <taxon>Sphingobacteriaceae</taxon>
        <taxon>Mucilaginibacter</taxon>
    </lineage>
</organism>
<name>A0A316HF86_9SPHI</name>
<dbReference type="Proteomes" id="UP000245678">
    <property type="component" value="Unassembled WGS sequence"/>
</dbReference>